<comment type="caution">
    <text evidence="2">The sequence shown here is derived from an EMBL/GenBank/DDBJ whole genome shotgun (WGS) entry which is preliminary data.</text>
</comment>
<dbReference type="RefSeq" id="WP_093988258.1">
    <property type="nucleotide sequence ID" value="NZ_FYDD01000003.1"/>
</dbReference>
<organism evidence="2 3">
    <name type="scientific">Massiliimalia timonensis</name>
    <dbReference type="NCBI Taxonomy" id="1987501"/>
    <lineage>
        <taxon>Bacteria</taxon>
        <taxon>Bacillati</taxon>
        <taxon>Bacillota</taxon>
        <taxon>Clostridia</taxon>
        <taxon>Eubacteriales</taxon>
        <taxon>Oscillospiraceae</taxon>
        <taxon>Massiliimalia</taxon>
    </lineage>
</organism>
<accession>A0A8J6P9W1</accession>
<dbReference type="EMBL" id="JACRTL010000001">
    <property type="protein sequence ID" value="MBC8609832.1"/>
    <property type="molecule type" value="Genomic_DNA"/>
</dbReference>
<gene>
    <name evidence="2" type="ORF">H8702_01680</name>
</gene>
<dbReference type="Pfam" id="PF03780">
    <property type="entry name" value="Asp23"/>
    <property type="match status" value="1"/>
</dbReference>
<dbReference type="Proteomes" id="UP000632659">
    <property type="component" value="Unassembled WGS sequence"/>
</dbReference>
<dbReference type="PANTHER" id="PTHR34297">
    <property type="entry name" value="HYPOTHETICAL CYTOSOLIC PROTEIN-RELATED"/>
    <property type="match status" value="1"/>
</dbReference>
<dbReference type="InterPro" id="IPR005531">
    <property type="entry name" value="Asp23"/>
</dbReference>
<sequence length="117" mass="13032">MDVSAQSKSGRLNISEAVIGRIAQLVVRDVEGVYSMAPSPSRMRDIVLRSQRNRSILTRMNAGVAELDIYVKIKQGYRIKTVAEEIQNYVKEAVQNMTSIAVSKVNVYVQDVCVGKE</sequence>
<evidence type="ECO:0000313" key="2">
    <source>
        <dbReference type="EMBL" id="MBC8609832.1"/>
    </source>
</evidence>
<keyword evidence="3" id="KW-1185">Reference proteome</keyword>
<comment type="similarity">
    <text evidence="1">Belongs to the asp23 family.</text>
</comment>
<reference evidence="2" key="1">
    <citation type="submission" date="2020-08" db="EMBL/GenBank/DDBJ databases">
        <title>Genome public.</title>
        <authorList>
            <person name="Liu C."/>
            <person name="Sun Q."/>
        </authorList>
    </citation>
    <scope>NUCLEOTIDE SEQUENCE</scope>
    <source>
        <strain evidence="2">NSJ-15</strain>
    </source>
</reference>
<name>A0A8J6P9W1_9FIRM</name>
<dbReference type="OrthoDB" id="9793465at2"/>
<evidence type="ECO:0000313" key="3">
    <source>
        <dbReference type="Proteomes" id="UP000632659"/>
    </source>
</evidence>
<evidence type="ECO:0000256" key="1">
    <source>
        <dbReference type="ARBA" id="ARBA00005721"/>
    </source>
</evidence>
<proteinExistence type="inferred from homology"/>
<dbReference type="AlphaFoldDB" id="A0A8J6P9W1"/>
<protein>
    <submittedName>
        <fullName evidence="2">Asp23/Gls24 family envelope stress response protein</fullName>
    </submittedName>
</protein>